<dbReference type="InterPro" id="IPR056576">
    <property type="entry name" value="MGAT4_A/B/C_C"/>
</dbReference>
<dbReference type="Proteomes" id="UP001303046">
    <property type="component" value="Unassembled WGS sequence"/>
</dbReference>
<dbReference type="Pfam" id="PF04666">
    <property type="entry name" value="MGAT4_cons"/>
    <property type="match status" value="1"/>
</dbReference>
<dbReference type="Pfam" id="PF23524">
    <property type="entry name" value="MGAT4A_C"/>
    <property type="match status" value="1"/>
</dbReference>
<gene>
    <name evidence="7" type="primary">Necator_chrV.g18501</name>
    <name evidence="7" type="ORF">RB195_013710</name>
</gene>
<protein>
    <recommendedName>
        <fullName evidence="9">N-Acetylglucosaminyltransferase-IV region</fullName>
    </recommendedName>
</protein>
<dbReference type="InterPro" id="IPR057279">
    <property type="entry name" value="MGAT4"/>
</dbReference>
<comment type="caution">
    <text evidence="7">The sequence shown here is derived from an EMBL/GenBank/DDBJ whole genome shotgun (WGS) entry which is preliminary data.</text>
</comment>
<evidence type="ECO:0008006" key="9">
    <source>
        <dbReference type="Google" id="ProtNLM"/>
    </source>
</evidence>
<name>A0ABR1DWU9_NECAM</name>
<keyword evidence="8" id="KW-1185">Reference proteome</keyword>
<keyword evidence="2" id="KW-0328">Glycosyltransferase</keyword>
<dbReference type="PANTHER" id="PTHR12062">
    <property type="entry name" value="N-ACETYLGLUCOSAMINYLTRANSFERASE VI"/>
    <property type="match status" value="1"/>
</dbReference>
<evidence type="ECO:0000256" key="2">
    <source>
        <dbReference type="ARBA" id="ARBA00022676"/>
    </source>
</evidence>
<evidence type="ECO:0000256" key="1">
    <source>
        <dbReference type="ARBA" id="ARBA00004922"/>
    </source>
</evidence>
<reference evidence="7 8" key="1">
    <citation type="submission" date="2023-08" db="EMBL/GenBank/DDBJ databases">
        <title>A Necator americanus chromosomal reference genome.</title>
        <authorList>
            <person name="Ilik V."/>
            <person name="Petrzelkova K.J."/>
            <person name="Pardy F."/>
            <person name="Fuh T."/>
            <person name="Niatou-Singa F.S."/>
            <person name="Gouil Q."/>
            <person name="Baker L."/>
            <person name="Ritchie M.E."/>
            <person name="Jex A.R."/>
            <person name="Gazzola D."/>
            <person name="Li H."/>
            <person name="Toshio Fujiwara R."/>
            <person name="Zhan B."/>
            <person name="Aroian R.V."/>
            <person name="Pafco B."/>
            <person name="Schwarz E.M."/>
        </authorList>
    </citation>
    <scope>NUCLEOTIDE SEQUENCE [LARGE SCALE GENOMIC DNA]</scope>
    <source>
        <strain evidence="7 8">Aroian</strain>
        <tissue evidence="7">Whole animal</tissue>
    </source>
</reference>
<evidence type="ECO:0000313" key="8">
    <source>
        <dbReference type="Proteomes" id="UP001303046"/>
    </source>
</evidence>
<sequence length="523" mass="59588">MTLNTVDVTKAAEPPTESSLFLRVCFIQRLRCEHEDDFGEYSVQHAHQAYRAKPISTDTMTRITLKILVFISVAVNIYLLVLMNRGTANGTHVKKAPFSSHQEPILWSGILDFFPDLRNVARNELEPILLTTPRSVRKKLIVGIPTAEREEDYLIVTLYSLFDNLDSYYRKDIGFLVMFASNDTELIKSKTAELHMVFSEQILDGLLEIIAVPPAWYKTDVSSIPPTLNDAPNRMFWRTKQNIDFLYIMMYASQRCDYYLQLEDDVKAAPGYARVIFNYLALKNGTRWFLMDFSSMGFIGKLFSVAKLNYITYAIGLYYRFKPVDWILEDVLRSRYCRLEHGVKKCAEAISSFRINSGAPQFLHIGKVSSLKGKILKTYENSFNKGSAEGERGNPRAEVTTSMTPVKEHEAQNGYVNNVAMWFLNPQKGDYISIAFHEEVNITGVMFLSGVPPAPRDKLGPEAIVIARNDQSKTSLGQFSYNGSFVFRSNGTIATELRIEITADIKHWISIDHIIIDTVYCER</sequence>
<keyword evidence="3" id="KW-0808">Transferase</keyword>
<accession>A0ABR1DWU9</accession>
<keyword evidence="4" id="KW-0812">Transmembrane</keyword>
<evidence type="ECO:0000256" key="3">
    <source>
        <dbReference type="ARBA" id="ARBA00022679"/>
    </source>
</evidence>
<evidence type="ECO:0000259" key="6">
    <source>
        <dbReference type="Pfam" id="PF23524"/>
    </source>
</evidence>
<dbReference type="InterPro" id="IPR006759">
    <property type="entry name" value="Glyco_transf_54"/>
</dbReference>
<evidence type="ECO:0000313" key="7">
    <source>
        <dbReference type="EMBL" id="KAK6754897.1"/>
    </source>
</evidence>
<keyword evidence="4" id="KW-0472">Membrane</keyword>
<evidence type="ECO:0000259" key="5">
    <source>
        <dbReference type="Pfam" id="PF04666"/>
    </source>
</evidence>
<dbReference type="EMBL" id="JAVFWL010000005">
    <property type="protein sequence ID" value="KAK6754897.1"/>
    <property type="molecule type" value="Genomic_DNA"/>
</dbReference>
<feature type="domain" description="MGAT4 A/B/C C-terminal" evidence="6">
    <location>
        <begin position="397"/>
        <end position="509"/>
    </location>
</feature>
<dbReference type="PANTHER" id="PTHR12062:SF9">
    <property type="entry name" value="ALPHA-1,3-MANNOSYL-GLYCOPROTEIN 4-BETA-N-ACETYLGLUCOSAMINYLTRANSFERASE A, ISOFORM A"/>
    <property type="match status" value="1"/>
</dbReference>
<keyword evidence="4" id="KW-1133">Transmembrane helix</keyword>
<proteinExistence type="predicted"/>
<feature type="domain" description="MGAT4 conserved region" evidence="5">
    <location>
        <begin position="112"/>
        <end position="380"/>
    </location>
</feature>
<evidence type="ECO:0000256" key="4">
    <source>
        <dbReference type="SAM" id="Phobius"/>
    </source>
</evidence>
<feature type="transmembrane region" description="Helical" evidence="4">
    <location>
        <begin position="63"/>
        <end position="83"/>
    </location>
</feature>
<comment type="pathway">
    <text evidence="1">Protein modification; protein glycosylation.</text>
</comment>
<organism evidence="7 8">
    <name type="scientific">Necator americanus</name>
    <name type="common">Human hookworm</name>
    <dbReference type="NCBI Taxonomy" id="51031"/>
    <lineage>
        <taxon>Eukaryota</taxon>
        <taxon>Metazoa</taxon>
        <taxon>Ecdysozoa</taxon>
        <taxon>Nematoda</taxon>
        <taxon>Chromadorea</taxon>
        <taxon>Rhabditida</taxon>
        <taxon>Rhabditina</taxon>
        <taxon>Rhabditomorpha</taxon>
        <taxon>Strongyloidea</taxon>
        <taxon>Ancylostomatidae</taxon>
        <taxon>Bunostominae</taxon>
        <taxon>Necator</taxon>
    </lineage>
</organism>